<dbReference type="WBParaSite" id="Minc3s00694g16195">
    <property type="protein sequence ID" value="Minc3s00694g16195"/>
    <property type="gene ID" value="Minc3s00694g16195"/>
</dbReference>
<accession>A0A914LPM0</accession>
<protein>
    <submittedName>
        <fullName evidence="2">Ovule protein</fullName>
    </submittedName>
</protein>
<proteinExistence type="predicted"/>
<evidence type="ECO:0000313" key="2">
    <source>
        <dbReference type="WBParaSite" id="Minc3s00694g16195"/>
    </source>
</evidence>
<keyword evidence="1" id="KW-1185">Reference proteome</keyword>
<dbReference type="AlphaFoldDB" id="A0A914LPM0"/>
<dbReference type="Proteomes" id="UP000887563">
    <property type="component" value="Unplaced"/>
</dbReference>
<reference evidence="2" key="1">
    <citation type="submission" date="2022-11" db="UniProtKB">
        <authorList>
            <consortium name="WormBaseParasite"/>
        </authorList>
    </citation>
    <scope>IDENTIFICATION</scope>
</reference>
<evidence type="ECO:0000313" key="1">
    <source>
        <dbReference type="Proteomes" id="UP000887563"/>
    </source>
</evidence>
<organism evidence="1 2">
    <name type="scientific">Meloidogyne incognita</name>
    <name type="common">Southern root-knot nematode worm</name>
    <name type="synonym">Oxyuris incognita</name>
    <dbReference type="NCBI Taxonomy" id="6306"/>
    <lineage>
        <taxon>Eukaryota</taxon>
        <taxon>Metazoa</taxon>
        <taxon>Ecdysozoa</taxon>
        <taxon>Nematoda</taxon>
        <taxon>Chromadorea</taxon>
        <taxon>Rhabditida</taxon>
        <taxon>Tylenchina</taxon>
        <taxon>Tylenchomorpha</taxon>
        <taxon>Tylenchoidea</taxon>
        <taxon>Meloidogynidae</taxon>
        <taxon>Meloidogyninae</taxon>
        <taxon>Meloidogyne</taxon>
        <taxon>Meloidogyne incognita group</taxon>
    </lineage>
</organism>
<name>A0A914LPM0_MELIC</name>
<sequence>MFHPSQFLPLIFNKDANFSKLSKQLCNILTLSVVSKKLVILFPFSELSKQLCILLSSSVVFKKLVILFPFSVLSK</sequence>